<dbReference type="EMBL" id="LR796697">
    <property type="protein sequence ID" value="CAB4160070.1"/>
    <property type="molecule type" value="Genomic_DNA"/>
</dbReference>
<name>A0A6J5NJR9_9CAUD</name>
<reference evidence="1" key="1">
    <citation type="submission" date="2020-04" db="EMBL/GenBank/DDBJ databases">
        <authorList>
            <person name="Chiriac C."/>
            <person name="Salcher M."/>
            <person name="Ghai R."/>
            <person name="Kavagutti S V."/>
        </authorList>
    </citation>
    <scope>NUCLEOTIDE SEQUENCE</scope>
</reference>
<organism evidence="1">
    <name type="scientific">uncultured Caudovirales phage</name>
    <dbReference type="NCBI Taxonomy" id="2100421"/>
    <lineage>
        <taxon>Viruses</taxon>
        <taxon>Duplodnaviria</taxon>
        <taxon>Heunggongvirae</taxon>
        <taxon>Uroviricota</taxon>
        <taxon>Caudoviricetes</taxon>
        <taxon>Peduoviridae</taxon>
        <taxon>Maltschvirus</taxon>
        <taxon>Maltschvirus maltsch</taxon>
    </lineage>
</organism>
<proteinExistence type="predicted"/>
<sequence>MKWLNECGCGCGGARGGCQKPEGSMAKHDAMECAEDAQAVADMIDESDNLPEWLESKITLAADYMNRVKDYLTHYKQHGDMQPGFGGNTSHPQFVPVDFAAQLKQSMNEKIQKVDDGWAVYPSKGGKRLGTHPTKKAALKQLAAIEISKHKK</sequence>
<evidence type="ECO:0000313" key="1">
    <source>
        <dbReference type="EMBL" id="CAB4160070.1"/>
    </source>
</evidence>
<protein>
    <submittedName>
        <fullName evidence="1">Uncharacterized protein</fullName>
    </submittedName>
</protein>
<accession>A0A6J5NJR9</accession>
<gene>
    <name evidence="1" type="ORF">UFOVP723_54</name>
</gene>